<dbReference type="SMART" id="SM00404">
    <property type="entry name" value="PTPc_motif"/>
    <property type="match status" value="2"/>
</dbReference>
<dbReference type="InterPro" id="IPR003595">
    <property type="entry name" value="Tyr_Pase_cat"/>
</dbReference>
<evidence type="ECO:0000256" key="2">
    <source>
        <dbReference type="ARBA" id="ARBA00013064"/>
    </source>
</evidence>
<evidence type="ECO:0000256" key="17">
    <source>
        <dbReference type="SAM" id="Phobius"/>
    </source>
</evidence>
<evidence type="ECO:0000256" key="3">
    <source>
        <dbReference type="ARBA" id="ARBA00022475"/>
    </source>
</evidence>
<gene>
    <name evidence="23" type="primary">ptprc</name>
</gene>
<dbReference type="AlphaFoldDB" id="A0A8M1KT22"/>
<dbReference type="KEGG" id="char:105898266"/>
<feature type="region of interest" description="Disordered" evidence="16">
    <location>
        <begin position="1195"/>
        <end position="1254"/>
    </location>
</feature>
<dbReference type="InterPro" id="IPR016130">
    <property type="entry name" value="Tyr_Pase_AS"/>
</dbReference>
<keyword evidence="3" id="KW-1003">Cell membrane</keyword>
<comment type="subcellular location">
    <subcellularLocation>
        <location evidence="1">Cell membrane</location>
        <topology evidence="1">Single-pass type I membrane protein</topology>
    </subcellularLocation>
</comment>
<evidence type="ECO:0000256" key="9">
    <source>
        <dbReference type="ARBA" id="ARBA00022912"/>
    </source>
</evidence>
<dbReference type="FunFam" id="3.90.190.10:FF:000033">
    <property type="entry name" value="receptor-type tyrosine-protein phosphatase C isoform X1"/>
    <property type="match status" value="1"/>
</dbReference>
<keyword evidence="12" id="KW-0325">Glycoprotein</keyword>
<dbReference type="InterPro" id="IPR003961">
    <property type="entry name" value="FN3_dom"/>
</dbReference>
<dbReference type="PANTHER" id="PTHR19134">
    <property type="entry name" value="RECEPTOR-TYPE TYROSINE-PROTEIN PHOSPHATASE"/>
    <property type="match status" value="1"/>
</dbReference>
<evidence type="ECO:0000256" key="18">
    <source>
        <dbReference type="SAM" id="SignalP"/>
    </source>
</evidence>
<evidence type="ECO:0000256" key="5">
    <source>
        <dbReference type="ARBA" id="ARBA00022692"/>
    </source>
</evidence>
<dbReference type="PROSITE" id="PS50055">
    <property type="entry name" value="TYR_PHOSPHATASE_PTP"/>
    <property type="match status" value="2"/>
</dbReference>
<evidence type="ECO:0000256" key="6">
    <source>
        <dbReference type="ARBA" id="ARBA00022729"/>
    </source>
</evidence>
<reference evidence="23" key="1">
    <citation type="submission" date="2025-08" db="UniProtKB">
        <authorList>
            <consortium name="RefSeq"/>
        </authorList>
    </citation>
    <scope>IDENTIFICATION</scope>
</reference>
<keyword evidence="7" id="KW-0677">Repeat</keyword>
<name>A0A8M1KT22_CLUHA</name>
<feature type="domain" description="Tyrosine specific protein phosphatases" evidence="20">
    <location>
        <begin position="767"/>
        <end position="838"/>
    </location>
</feature>
<feature type="chain" id="PRO_5035444108" description="Receptor-type tyrosine-protein phosphatase C" evidence="18">
    <location>
        <begin position="26"/>
        <end position="1254"/>
    </location>
</feature>
<evidence type="ECO:0000256" key="8">
    <source>
        <dbReference type="ARBA" id="ARBA00022801"/>
    </source>
</evidence>
<feature type="domain" description="Tyrosine-protein phosphatase" evidence="19">
    <location>
        <begin position="586"/>
        <end position="847"/>
    </location>
</feature>
<evidence type="ECO:0000256" key="15">
    <source>
        <dbReference type="ARBA" id="ARBA00078812"/>
    </source>
</evidence>
<dbReference type="GO" id="GO:0005886">
    <property type="term" value="C:plasma membrane"/>
    <property type="evidence" value="ECO:0007669"/>
    <property type="project" value="UniProtKB-SubCell"/>
</dbReference>
<feature type="compositionally biased region" description="Acidic residues" evidence="16">
    <location>
        <begin position="932"/>
        <end position="949"/>
    </location>
</feature>
<feature type="compositionally biased region" description="Basic and acidic residues" evidence="16">
    <location>
        <begin position="1206"/>
        <end position="1219"/>
    </location>
</feature>
<evidence type="ECO:0000313" key="22">
    <source>
        <dbReference type="Proteomes" id="UP000515152"/>
    </source>
</evidence>
<keyword evidence="22" id="KW-1185">Reference proteome</keyword>
<feature type="compositionally biased region" description="Polar residues" evidence="16">
    <location>
        <begin position="1241"/>
        <end position="1254"/>
    </location>
</feature>
<dbReference type="PROSITE" id="PS00383">
    <property type="entry name" value="TYR_PHOSPHATASE_1"/>
    <property type="match status" value="2"/>
</dbReference>
<keyword evidence="4" id="KW-0597">Phosphoprotein</keyword>
<dbReference type="PANTHER" id="PTHR19134:SF539">
    <property type="entry name" value="RECEPTOR-TYPE TYROSINE-PROTEIN PHOSPHATASE C"/>
    <property type="match status" value="1"/>
</dbReference>
<dbReference type="CDD" id="cd14558">
    <property type="entry name" value="R-PTP-C-2"/>
    <property type="match status" value="1"/>
</dbReference>
<evidence type="ECO:0000313" key="23">
    <source>
        <dbReference type="RefSeq" id="XP_042564794.1"/>
    </source>
</evidence>
<keyword evidence="23" id="KW-0675">Receptor</keyword>
<feature type="domain" description="Fibronectin type-III" evidence="21">
    <location>
        <begin position="420"/>
        <end position="512"/>
    </location>
</feature>
<proteinExistence type="inferred from homology"/>
<feature type="region of interest" description="Disordered" evidence="16">
    <location>
        <begin position="925"/>
        <end position="949"/>
    </location>
</feature>
<evidence type="ECO:0000256" key="12">
    <source>
        <dbReference type="ARBA" id="ARBA00023180"/>
    </source>
</evidence>
<feature type="compositionally biased region" description="Polar residues" evidence="16">
    <location>
        <begin position="44"/>
        <end position="54"/>
    </location>
</feature>
<evidence type="ECO:0000259" key="21">
    <source>
        <dbReference type="PROSITE" id="PS50853"/>
    </source>
</evidence>
<dbReference type="Pfam" id="PF00102">
    <property type="entry name" value="Y_phosphatase"/>
    <property type="match status" value="2"/>
</dbReference>
<feature type="compositionally biased region" description="Low complexity" evidence="16">
    <location>
        <begin position="55"/>
        <end position="67"/>
    </location>
</feature>
<feature type="domain" description="Tyrosine specific protein phosphatases" evidence="20">
    <location>
        <begin position="1070"/>
        <end position="1148"/>
    </location>
</feature>
<feature type="transmembrane region" description="Helical" evidence="17">
    <location>
        <begin position="514"/>
        <end position="535"/>
    </location>
</feature>
<feature type="compositionally biased region" description="Low complexity" evidence="16">
    <location>
        <begin position="1221"/>
        <end position="1240"/>
    </location>
</feature>
<keyword evidence="8" id="KW-0378">Hydrolase</keyword>
<dbReference type="InterPro" id="IPR000387">
    <property type="entry name" value="Tyr_Pase_dom"/>
</dbReference>
<dbReference type="PROSITE" id="PS50056">
    <property type="entry name" value="TYR_PHOSPHATASE_2"/>
    <property type="match status" value="2"/>
</dbReference>
<evidence type="ECO:0000256" key="16">
    <source>
        <dbReference type="SAM" id="MobiDB-lite"/>
    </source>
</evidence>
<evidence type="ECO:0000256" key="13">
    <source>
        <dbReference type="ARBA" id="ARBA00061377"/>
    </source>
</evidence>
<dbReference type="CDD" id="cd14557">
    <property type="entry name" value="R-PTPc-C-1"/>
    <property type="match status" value="1"/>
</dbReference>
<dbReference type="InterPro" id="IPR000242">
    <property type="entry name" value="PTP_cat"/>
</dbReference>
<dbReference type="CTD" id="5788"/>
<evidence type="ECO:0000256" key="7">
    <source>
        <dbReference type="ARBA" id="ARBA00022737"/>
    </source>
</evidence>
<evidence type="ECO:0000256" key="14">
    <source>
        <dbReference type="ARBA" id="ARBA00073601"/>
    </source>
</evidence>
<evidence type="ECO:0000259" key="19">
    <source>
        <dbReference type="PROSITE" id="PS50055"/>
    </source>
</evidence>
<comment type="similarity">
    <text evidence="13">Belongs to the protein-tyrosine phosphatase family. Receptor class 1/6 subfamily.</text>
</comment>
<accession>A0A8M1KT22</accession>
<evidence type="ECO:0000256" key="10">
    <source>
        <dbReference type="ARBA" id="ARBA00022989"/>
    </source>
</evidence>
<evidence type="ECO:0000256" key="11">
    <source>
        <dbReference type="ARBA" id="ARBA00023136"/>
    </source>
</evidence>
<dbReference type="GeneID" id="105898266"/>
<keyword evidence="11 17" id="KW-0472">Membrane</keyword>
<evidence type="ECO:0000259" key="20">
    <source>
        <dbReference type="PROSITE" id="PS50056"/>
    </source>
</evidence>
<dbReference type="InterPro" id="IPR050348">
    <property type="entry name" value="Protein-Tyr_Phosphatase"/>
</dbReference>
<dbReference type="SMART" id="SM00194">
    <property type="entry name" value="PTPc"/>
    <property type="match status" value="2"/>
</dbReference>
<dbReference type="FunFam" id="3.90.190.10:FF:000042">
    <property type="entry name" value="receptor-type tyrosine-protein phosphatase C isoform X1"/>
    <property type="match status" value="1"/>
</dbReference>
<feature type="signal peptide" evidence="18">
    <location>
        <begin position="1"/>
        <end position="25"/>
    </location>
</feature>
<keyword evidence="6 18" id="KW-0732">Signal</keyword>
<feature type="domain" description="Tyrosine-protein phosphatase" evidence="19">
    <location>
        <begin position="878"/>
        <end position="1157"/>
    </location>
</feature>
<feature type="region of interest" description="Disordered" evidence="16">
    <location>
        <begin position="35"/>
        <end position="67"/>
    </location>
</feature>
<protein>
    <recommendedName>
        <fullName evidence="14">Receptor-type tyrosine-protein phosphatase C</fullName>
        <ecNumber evidence="2">3.1.3.48</ecNumber>
    </recommendedName>
    <alternativeName>
        <fullName evidence="15">Leukocyte common antigen</fullName>
    </alternativeName>
</protein>
<dbReference type="RefSeq" id="XP_042564794.1">
    <property type="nucleotide sequence ID" value="XM_042708860.1"/>
</dbReference>
<keyword evidence="5 17" id="KW-0812">Transmembrane</keyword>
<evidence type="ECO:0000256" key="1">
    <source>
        <dbReference type="ARBA" id="ARBA00004251"/>
    </source>
</evidence>
<dbReference type="GO" id="GO:0004725">
    <property type="term" value="F:protein tyrosine phosphatase activity"/>
    <property type="evidence" value="ECO:0007669"/>
    <property type="project" value="UniProtKB-EC"/>
</dbReference>
<dbReference type="Proteomes" id="UP000515152">
    <property type="component" value="Chromosome 10"/>
</dbReference>
<keyword evidence="9" id="KW-0904">Protein phosphatase</keyword>
<dbReference type="SMART" id="SM00060">
    <property type="entry name" value="FN3"/>
    <property type="match status" value="3"/>
</dbReference>
<dbReference type="OrthoDB" id="5794147at2759"/>
<dbReference type="EC" id="3.1.3.48" evidence="2"/>
<organism evidence="22 23">
    <name type="scientific">Clupea harengus</name>
    <name type="common">Atlantic herring</name>
    <dbReference type="NCBI Taxonomy" id="7950"/>
    <lineage>
        <taxon>Eukaryota</taxon>
        <taxon>Metazoa</taxon>
        <taxon>Chordata</taxon>
        <taxon>Craniata</taxon>
        <taxon>Vertebrata</taxon>
        <taxon>Euteleostomi</taxon>
        <taxon>Actinopterygii</taxon>
        <taxon>Neopterygii</taxon>
        <taxon>Teleostei</taxon>
        <taxon>Clupei</taxon>
        <taxon>Clupeiformes</taxon>
        <taxon>Clupeoidei</taxon>
        <taxon>Clupeidae</taxon>
        <taxon>Clupea</taxon>
    </lineage>
</organism>
<dbReference type="PROSITE" id="PS50853">
    <property type="entry name" value="FN3"/>
    <property type="match status" value="1"/>
</dbReference>
<keyword evidence="10 17" id="KW-1133">Transmembrane helix</keyword>
<sequence>MARLSGLKALLALATLIGSTQHAVAQDASTAAAPTADLPASNASNASPTIDANDTLTPTQPASTQTPTIQATVTDNLTECPDREFSIPKNFNFTVTITISEKDLHGTTSGPIAPTNITNATTPSIPPAIVHHYMVVFNNNDSDPLNSNFSGSSFTITNLQPCTHYSFNVFPIPHNNTTRCRLKGPTTFVTRNITEGDVTPIWNDSAEEMCYKTTWEPVEKLCFKENGTCVVRSFDPAPHCGFIIQQHVPIVDSIKLKYINKTYPIEIEWENKPSECQNKNLTFNCRGPDGISYTDGKLKPFEVYNCIATYSNSNFTLQAQETVSTECDVKVEIPHIIATSTSLTLQRNSTFGGCTGVNFTFETTCGEFKDDKSNNQNDTIKFSGLKPYTPYTCKVTMKYNDEILKSVTEKNRTSADHPAPPTIIHIRNRPSNNALHVTCKNGTWNGGKGKFHATIYYTGSIVRNEPQIEDKCDFKFEDLSYSTQYTIEVKAVNADHKSSNPIKESMYTSYNDKAVIGILAFFIILTTIALLCVLYKIYILQKKKDNDNNEEEIPLSTNPLMTVEPIAADNLLDAYKKKIADEGRLFLAEFQSIPRIFSNYTVKEAKNPDNQAKNRYVDILPYDYNRVQLSGAGGGVEAGGDYINASFIEGFKEPKKYIAAQGPKEETILHFWRMIWEQKSSIIVMVTRCEEGNRNKCAQYWPSMERETEIYEDFVLKIKKEELCPDYIIRHLTIINLKDKSTEREVTHIQFTSWPDHGVPSEPHLLLKLRRRVNSFSNFFSGPIVVHCSAGVGRTGTYIGIDAMMESLNAEGVMDIYGYVVKMRRQRCLMVQVEAQYILIHQALIEFNQFGDTEVPLTELHSSITTLQAKDLDEPTLMEGEFQRLPKYRNWRTLNTAITEENKKKNRYSTFIPYDFNRVLVKLEEESSRESDQDDDDDDYSSDDDEEESTQYINASYIDGYWSPRSLIAAQGPLAGTIPEFWQMVYQKKVKNIVMLSKCKEGDQELCAEYWGQEKKTYKDISVEDTASVTSPAYIKRTIQLQHAKRKDARKVQQYHFQSWPEEGLPQNPQDLVDMIKSIKQSIGSSRADRSVPVVVHCQNGTTRSGIFCALWNLLESANTENLVDIFQVCKSLRKERQGMISDFEHYQFLHQAVGGAFPAQNGEVRQTSASPTDSVQIVNEVPASTTTVDQQVAESAPAPLQVEQAESKDDAEMEKEADAAESSTLLPAGGVSEVGEAAAQPSTANGPTITLEV</sequence>
<dbReference type="CDD" id="cd00063">
    <property type="entry name" value="FN3"/>
    <property type="match status" value="1"/>
</dbReference>
<evidence type="ECO:0000256" key="4">
    <source>
        <dbReference type="ARBA" id="ARBA00022553"/>
    </source>
</evidence>